<evidence type="ECO:0000313" key="2">
    <source>
        <dbReference type="Proteomes" id="UP000887577"/>
    </source>
</evidence>
<feature type="compositionally biased region" description="Acidic residues" evidence="1">
    <location>
        <begin position="92"/>
        <end position="104"/>
    </location>
</feature>
<reference evidence="3" key="1">
    <citation type="submission" date="2022-11" db="UniProtKB">
        <authorList>
            <consortium name="WormBaseParasite"/>
        </authorList>
    </citation>
    <scope>IDENTIFICATION</scope>
</reference>
<evidence type="ECO:0000313" key="3">
    <source>
        <dbReference type="WBParaSite" id="PSU_v2.g9001.t1"/>
    </source>
</evidence>
<evidence type="ECO:0000256" key="1">
    <source>
        <dbReference type="SAM" id="MobiDB-lite"/>
    </source>
</evidence>
<dbReference type="AlphaFoldDB" id="A0A914ZFE8"/>
<dbReference type="WBParaSite" id="PSU_v2.g9001.t1">
    <property type="protein sequence ID" value="PSU_v2.g9001.t1"/>
    <property type="gene ID" value="PSU_v2.g9001"/>
</dbReference>
<protein>
    <submittedName>
        <fullName evidence="3">Uncharacterized protein</fullName>
    </submittedName>
</protein>
<proteinExistence type="predicted"/>
<feature type="region of interest" description="Disordered" evidence="1">
    <location>
        <begin position="34"/>
        <end position="120"/>
    </location>
</feature>
<organism evidence="2 3">
    <name type="scientific">Panagrolaimus superbus</name>
    <dbReference type="NCBI Taxonomy" id="310955"/>
    <lineage>
        <taxon>Eukaryota</taxon>
        <taxon>Metazoa</taxon>
        <taxon>Ecdysozoa</taxon>
        <taxon>Nematoda</taxon>
        <taxon>Chromadorea</taxon>
        <taxon>Rhabditida</taxon>
        <taxon>Tylenchina</taxon>
        <taxon>Panagrolaimomorpha</taxon>
        <taxon>Panagrolaimoidea</taxon>
        <taxon>Panagrolaimidae</taxon>
        <taxon>Panagrolaimus</taxon>
    </lineage>
</organism>
<accession>A0A914ZFE8</accession>
<name>A0A914ZFE8_9BILA</name>
<dbReference type="Proteomes" id="UP000887577">
    <property type="component" value="Unplaced"/>
</dbReference>
<feature type="compositionally biased region" description="Acidic residues" evidence="1">
    <location>
        <begin position="54"/>
        <end position="67"/>
    </location>
</feature>
<keyword evidence="2" id="KW-1185">Reference proteome</keyword>
<sequence>MNSLAANHVPILILSRAKELCELVEDGTEDVVVHLSDDDGTSDKENEPFLLDISDGDSDDSSSESEELPLSPSNGDSDDSSHDTSSLNLFDGDADDADDEDDSDSNISRSDSSASDPLDNIAYFEDGNEELDATNEFDYLKFP</sequence>
<feature type="compositionally biased region" description="Basic and acidic residues" evidence="1">
    <location>
        <begin position="34"/>
        <end position="47"/>
    </location>
</feature>
<feature type="compositionally biased region" description="Low complexity" evidence="1">
    <location>
        <begin position="105"/>
        <end position="119"/>
    </location>
</feature>